<dbReference type="GO" id="GO:0016071">
    <property type="term" value="P:mRNA metabolic process"/>
    <property type="evidence" value="ECO:0007669"/>
    <property type="project" value="UniProtKB-ARBA"/>
</dbReference>
<dbReference type="Gene3D" id="2.20.110.10">
    <property type="entry name" value="Histone H3 K4-specific methyltransferase SET7/9 N-terminal domain"/>
    <property type="match status" value="2"/>
</dbReference>
<keyword evidence="4" id="KW-1185">Reference proteome</keyword>
<dbReference type="PANTHER" id="PTHR43215:SF14">
    <property type="entry name" value="RADIAL SPOKE HEAD 1 HOMOLOG"/>
    <property type="match status" value="1"/>
</dbReference>
<name>A0A8K1CBU0_PYTOL</name>
<dbReference type="EMBL" id="SPLM01000109">
    <property type="protein sequence ID" value="TMW59930.1"/>
    <property type="molecule type" value="Genomic_DNA"/>
</dbReference>
<feature type="compositionally biased region" description="Polar residues" evidence="2">
    <location>
        <begin position="157"/>
        <end position="174"/>
    </location>
</feature>
<feature type="compositionally biased region" description="Polar residues" evidence="2">
    <location>
        <begin position="62"/>
        <end position="71"/>
    </location>
</feature>
<dbReference type="PANTHER" id="PTHR43215">
    <property type="entry name" value="RADIAL SPOKE HEAD 1 HOMOLOG"/>
    <property type="match status" value="1"/>
</dbReference>
<evidence type="ECO:0000313" key="3">
    <source>
        <dbReference type="EMBL" id="TMW59930.1"/>
    </source>
</evidence>
<evidence type="ECO:0000256" key="2">
    <source>
        <dbReference type="SAM" id="MobiDB-lite"/>
    </source>
</evidence>
<gene>
    <name evidence="3" type="ORF">Poli38472_004999</name>
</gene>
<dbReference type="SUPFAM" id="SSF82185">
    <property type="entry name" value="Histone H3 K4-specific methyltransferase SET7/9 N-terminal domain"/>
    <property type="match status" value="2"/>
</dbReference>
<reference evidence="3" key="1">
    <citation type="submission" date="2019-03" db="EMBL/GenBank/DDBJ databases">
        <title>Long read genome sequence of the mycoparasitic Pythium oligandrum ATCC 38472 isolated from sugarbeet rhizosphere.</title>
        <authorList>
            <person name="Gaulin E."/>
        </authorList>
    </citation>
    <scope>NUCLEOTIDE SEQUENCE</scope>
    <source>
        <strain evidence="3">ATCC 38472_TT</strain>
    </source>
</reference>
<organism evidence="3 4">
    <name type="scientific">Pythium oligandrum</name>
    <name type="common">Mycoparasitic fungus</name>
    <dbReference type="NCBI Taxonomy" id="41045"/>
    <lineage>
        <taxon>Eukaryota</taxon>
        <taxon>Sar</taxon>
        <taxon>Stramenopiles</taxon>
        <taxon>Oomycota</taxon>
        <taxon>Peronosporomycetes</taxon>
        <taxon>Pythiales</taxon>
        <taxon>Pythiaceae</taxon>
        <taxon>Pythium</taxon>
    </lineage>
</organism>
<comment type="caution">
    <text evidence="3">The sequence shown here is derived from an EMBL/GenBank/DDBJ whole genome shotgun (WGS) entry which is preliminary data.</text>
</comment>
<feature type="compositionally biased region" description="Polar residues" evidence="2">
    <location>
        <begin position="80"/>
        <end position="94"/>
    </location>
</feature>
<evidence type="ECO:0000256" key="1">
    <source>
        <dbReference type="ARBA" id="ARBA00022737"/>
    </source>
</evidence>
<dbReference type="AlphaFoldDB" id="A0A8K1CBU0"/>
<dbReference type="InterPro" id="IPR003409">
    <property type="entry name" value="MORN"/>
</dbReference>
<evidence type="ECO:0000313" key="4">
    <source>
        <dbReference type="Proteomes" id="UP000794436"/>
    </source>
</evidence>
<feature type="compositionally biased region" description="Basic and acidic residues" evidence="2">
    <location>
        <begin position="193"/>
        <end position="202"/>
    </location>
</feature>
<dbReference type="OrthoDB" id="270720at2759"/>
<accession>A0A8K1CBU0</accession>
<dbReference type="Pfam" id="PF02493">
    <property type="entry name" value="MORN"/>
    <property type="match status" value="8"/>
</dbReference>
<feature type="region of interest" description="Disordered" evidence="2">
    <location>
        <begin position="55"/>
        <end position="272"/>
    </location>
</feature>
<feature type="compositionally biased region" description="Low complexity" evidence="2">
    <location>
        <begin position="129"/>
        <end position="138"/>
    </location>
</feature>
<dbReference type="Pfam" id="PF15365">
    <property type="entry name" value="PNRC"/>
    <property type="match status" value="1"/>
</dbReference>
<dbReference type="GO" id="GO:0005829">
    <property type="term" value="C:cytosol"/>
    <property type="evidence" value="ECO:0007669"/>
    <property type="project" value="TreeGrafter"/>
</dbReference>
<sequence length="537" mass="58660">MSSRDLIGRPLVPFFDADENVNTDLEVDPTTQSHENLDVDARVWDKELGYFVYPSEEPKPTLSAQRPSIGSTPIAIRRNSGANGSPSTVANGGSSKLLLTPDMLSKSAPDTSAMPRVEATPISDNHNGRSTPRSSSAKRASRQRGTPSKSKNKATKNDSQSSGEDKPNTTNTAVRENKNGSSTPSKKNKNKQKTKEKEKEELSANGKWAWSAFQSSPDPKSLPLPPFVAGGSPGFGASPPPLDPPKIYERLDPPGVTEPAGQPRPPSVPPEVSAMSVEHSMTQDLRRMLNIGGDLVDGIRHGQGAIVFTNGDRYEGGFQQGFRHGHGIFMSERGTRVYDGEWRRSERSGTGKERWATTGDRYEGEYLKDRFHGKGVLVTGSSGSRYEGEFMNGRRHGYGRMEFGQQSASRGLGDKTDTVGAVLSMGMSKRSNATNSTIATRSAVYEGQWRDGRMHGEGKYTRIDGGFYEGTWVDGLAHGIGKEVSMVTGEVYEGNWKKGQRHGEGSVIRNGKRRKGLWENGQRIKWTTAEMPVVIKK</sequence>
<protein>
    <submittedName>
        <fullName evidence="3">Uncharacterized protein</fullName>
    </submittedName>
</protein>
<keyword evidence="1" id="KW-0677">Repeat</keyword>
<proteinExistence type="predicted"/>
<dbReference type="InterPro" id="IPR028322">
    <property type="entry name" value="PNRC-like_rgn"/>
</dbReference>
<dbReference type="Proteomes" id="UP000794436">
    <property type="component" value="Unassembled WGS sequence"/>
</dbReference>
<dbReference type="SMART" id="SM00698">
    <property type="entry name" value="MORN"/>
    <property type="match status" value="8"/>
</dbReference>